<proteinExistence type="predicted"/>
<reference evidence="1 2" key="1">
    <citation type="submission" date="2024-09" db="EMBL/GenBank/DDBJ databases">
        <authorList>
            <person name="Sun Q."/>
            <person name="Mori K."/>
        </authorList>
    </citation>
    <scope>NUCLEOTIDE SEQUENCE [LARGE SCALE GENOMIC DNA]</scope>
    <source>
        <strain evidence="1 2">CECT 7955</strain>
    </source>
</reference>
<protein>
    <recommendedName>
        <fullName evidence="3">TonB-dependent receptor plug domain-containing protein</fullName>
    </recommendedName>
</protein>
<dbReference type="Proteomes" id="UP001589607">
    <property type="component" value="Unassembled WGS sequence"/>
</dbReference>
<sequence length="780" mass="89836">MKKILFLACVAFQLTNAQQSKEVLKEQIATSFSNYFENNRENIHLHLNKNQFTSNENIWFKAYVINKKDEKLNPNTTNLIIRMYNDKNELIYSGLNYVANGVTNGHIPLKDNLPTGTYYIHTFTNYMNNFNENESSLFKVDIINTKDTNLKSKSKEVYSLSYNIEGGNLLYQSDNRIVVKAIDINGNGVKASNILLKNEKGDVINVIETNEQGYGFTTIINPSNEKYTLSLSSKNSTIIKNLNNVKIIGFNINANNTTNNEDLYLKIETNKISLEKNKDNYFTLAISQNGNIKFIDLNIKEETTSLLVPKNELFEGINTLRLLDNNLNLHSERIIYNEVNKPTLTISKTLISKDSITIFGSLKNNVGNFSLSANPVVENAETSTLQSINEQFKINSHLNEEVKNLDYYLLKTDRIKKIQFDMFLIHNKPKYNWENIKKGVPTIRYDFDLGVNLKGRIYNYDVENGKLRFISKDGIQYNVPVSENGEFEFKNLILTDSTTVFLTLLDEKERVVKTAIHSRLINNTPNFNKVINIAPIVYDNTILKEINNDVYFPRYNDIVLLNEINLSEKQEQKSQSKIRSAIDRSYKINDIEANTYRDVLMFLQTHGYNINNNLGQVNIFSRRPQTSLNGSRKAPLVFIDDAPIINFDFLDGMPLNNIEEILIDNLAYEYGTRGLGSVIKIYLKKGYVNYLNTNPKTKEIIVENGFKKQLYFKNQNYINYNDQAFKNFGTIFWSPSIYTDSHGDFEVKIPILNQDQIKLNIQGIDNEGNIYNEEQIIKTR</sequence>
<accession>A0ABV5GQ05</accession>
<organism evidence="1 2">
    <name type="scientific">Flavobacterium jumunjinense</name>
    <dbReference type="NCBI Taxonomy" id="998845"/>
    <lineage>
        <taxon>Bacteria</taxon>
        <taxon>Pseudomonadati</taxon>
        <taxon>Bacteroidota</taxon>
        <taxon>Flavobacteriia</taxon>
        <taxon>Flavobacteriales</taxon>
        <taxon>Flavobacteriaceae</taxon>
        <taxon>Flavobacterium</taxon>
    </lineage>
</organism>
<dbReference type="EMBL" id="JBHMEY010000028">
    <property type="protein sequence ID" value="MFB9096955.1"/>
    <property type="molecule type" value="Genomic_DNA"/>
</dbReference>
<dbReference type="Gene3D" id="2.60.40.1930">
    <property type="match status" value="1"/>
</dbReference>
<comment type="caution">
    <text evidence="1">The sequence shown here is derived from an EMBL/GenBank/DDBJ whole genome shotgun (WGS) entry which is preliminary data.</text>
</comment>
<evidence type="ECO:0000313" key="2">
    <source>
        <dbReference type="Proteomes" id="UP001589607"/>
    </source>
</evidence>
<gene>
    <name evidence="1" type="ORF">ACFFVF_10545</name>
</gene>
<dbReference type="RefSeq" id="WP_236452798.1">
    <property type="nucleotide sequence ID" value="NZ_CBCSGE010000031.1"/>
</dbReference>
<keyword evidence="2" id="KW-1185">Reference proteome</keyword>
<evidence type="ECO:0008006" key="3">
    <source>
        <dbReference type="Google" id="ProtNLM"/>
    </source>
</evidence>
<name>A0ABV5GQ05_9FLAO</name>
<evidence type="ECO:0000313" key="1">
    <source>
        <dbReference type="EMBL" id="MFB9096955.1"/>
    </source>
</evidence>